<reference evidence="2" key="2">
    <citation type="submission" date="2018-03" db="EMBL/GenBank/DDBJ databases">
        <title>The Triticum urartu genome reveals the dynamic nature of wheat genome evolution.</title>
        <authorList>
            <person name="Ling H."/>
            <person name="Ma B."/>
            <person name="Shi X."/>
            <person name="Liu H."/>
            <person name="Dong L."/>
            <person name="Sun H."/>
            <person name="Cao Y."/>
            <person name="Gao Q."/>
            <person name="Zheng S."/>
            <person name="Li Y."/>
            <person name="Yu Y."/>
            <person name="Du H."/>
            <person name="Qi M."/>
            <person name="Li Y."/>
            <person name="Yu H."/>
            <person name="Cui Y."/>
            <person name="Wang N."/>
            <person name="Chen C."/>
            <person name="Wu H."/>
            <person name="Zhao Y."/>
            <person name="Zhang J."/>
            <person name="Li Y."/>
            <person name="Zhou W."/>
            <person name="Zhang B."/>
            <person name="Hu W."/>
            <person name="Eijk M."/>
            <person name="Tang J."/>
            <person name="Witsenboer H."/>
            <person name="Zhao S."/>
            <person name="Li Z."/>
            <person name="Zhang A."/>
            <person name="Wang D."/>
            <person name="Liang C."/>
        </authorList>
    </citation>
    <scope>NUCLEOTIDE SEQUENCE [LARGE SCALE GENOMIC DNA]</scope>
    <source>
        <strain evidence="2">cv. G1812</strain>
    </source>
</reference>
<organism evidence="2 3">
    <name type="scientific">Triticum urartu</name>
    <name type="common">Red wild einkorn</name>
    <name type="synonym">Crithodium urartu</name>
    <dbReference type="NCBI Taxonomy" id="4572"/>
    <lineage>
        <taxon>Eukaryota</taxon>
        <taxon>Viridiplantae</taxon>
        <taxon>Streptophyta</taxon>
        <taxon>Embryophyta</taxon>
        <taxon>Tracheophyta</taxon>
        <taxon>Spermatophyta</taxon>
        <taxon>Magnoliopsida</taxon>
        <taxon>Liliopsida</taxon>
        <taxon>Poales</taxon>
        <taxon>Poaceae</taxon>
        <taxon>BOP clade</taxon>
        <taxon>Pooideae</taxon>
        <taxon>Triticodae</taxon>
        <taxon>Triticeae</taxon>
        <taxon>Triticinae</taxon>
        <taxon>Triticum</taxon>
    </lineage>
</organism>
<dbReference type="Proteomes" id="UP000015106">
    <property type="component" value="Chromosome 2"/>
</dbReference>
<proteinExistence type="predicted"/>
<dbReference type="EnsemblPlants" id="TuG1812G0200006352.01.T01">
    <property type="protein sequence ID" value="TuG1812G0200006352.01.T01.cds345155"/>
    <property type="gene ID" value="TuG1812G0200006352.01"/>
</dbReference>
<keyword evidence="1" id="KW-0472">Membrane</keyword>
<accession>A0A8R7TQ04</accession>
<dbReference type="AlphaFoldDB" id="A0A8R7TQ04"/>
<reference evidence="3" key="1">
    <citation type="journal article" date="2013" name="Nature">
        <title>Draft genome of the wheat A-genome progenitor Triticum urartu.</title>
        <authorList>
            <person name="Ling H.Q."/>
            <person name="Zhao S."/>
            <person name="Liu D."/>
            <person name="Wang J."/>
            <person name="Sun H."/>
            <person name="Zhang C."/>
            <person name="Fan H."/>
            <person name="Li D."/>
            <person name="Dong L."/>
            <person name="Tao Y."/>
            <person name="Gao C."/>
            <person name="Wu H."/>
            <person name="Li Y."/>
            <person name="Cui Y."/>
            <person name="Guo X."/>
            <person name="Zheng S."/>
            <person name="Wang B."/>
            <person name="Yu K."/>
            <person name="Liang Q."/>
            <person name="Yang W."/>
            <person name="Lou X."/>
            <person name="Chen J."/>
            <person name="Feng M."/>
            <person name="Jian J."/>
            <person name="Zhang X."/>
            <person name="Luo G."/>
            <person name="Jiang Y."/>
            <person name="Liu J."/>
            <person name="Wang Z."/>
            <person name="Sha Y."/>
            <person name="Zhang B."/>
            <person name="Wu H."/>
            <person name="Tang D."/>
            <person name="Shen Q."/>
            <person name="Xue P."/>
            <person name="Zou S."/>
            <person name="Wang X."/>
            <person name="Liu X."/>
            <person name="Wang F."/>
            <person name="Yang Y."/>
            <person name="An X."/>
            <person name="Dong Z."/>
            <person name="Zhang K."/>
            <person name="Zhang X."/>
            <person name="Luo M.C."/>
            <person name="Dvorak J."/>
            <person name="Tong Y."/>
            <person name="Wang J."/>
            <person name="Yang H."/>
            <person name="Li Z."/>
            <person name="Wang D."/>
            <person name="Zhang A."/>
            <person name="Wang J."/>
        </authorList>
    </citation>
    <scope>NUCLEOTIDE SEQUENCE</scope>
    <source>
        <strain evidence="3">cv. G1812</strain>
    </source>
</reference>
<keyword evidence="1" id="KW-0812">Transmembrane</keyword>
<dbReference type="Gramene" id="TuG1812G0200006352.01.T01">
    <property type="protein sequence ID" value="TuG1812G0200006352.01.T01.cds345155"/>
    <property type="gene ID" value="TuG1812G0200006352.01"/>
</dbReference>
<sequence>MLLLLCVFTPRFVVYLRISVYVAEPNCSFPYIYSVILPILQCHTFLFVLAGGKRTGCCSGRFPCIFLPVPFPLDDSWR</sequence>
<name>A0A8R7TQ04_TRIUA</name>
<reference evidence="2" key="3">
    <citation type="submission" date="2022-06" db="UniProtKB">
        <authorList>
            <consortium name="EnsemblPlants"/>
        </authorList>
    </citation>
    <scope>IDENTIFICATION</scope>
</reference>
<keyword evidence="3" id="KW-1185">Reference proteome</keyword>
<keyword evidence="1" id="KW-1133">Transmembrane helix</keyword>
<evidence type="ECO:0000313" key="3">
    <source>
        <dbReference type="Proteomes" id="UP000015106"/>
    </source>
</evidence>
<evidence type="ECO:0000256" key="1">
    <source>
        <dbReference type="SAM" id="Phobius"/>
    </source>
</evidence>
<evidence type="ECO:0000313" key="2">
    <source>
        <dbReference type="EnsemblPlants" id="TuG1812G0200006352.01.T01.cds345155"/>
    </source>
</evidence>
<protein>
    <submittedName>
        <fullName evidence="2">Uncharacterized protein</fullName>
    </submittedName>
</protein>
<feature type="transmembrane region" description="Helical" evidence="1">
    <location>
        <begin position="32"/>
        <end position="52"/>
    </location>
</feature>